<evidence type="ECO:0000256" key="2">
    <source>
        <dbReference type="ARBA" id="ARBA00022777"/>
    </source>
</evidence>
<comment type="caution">
    <text evidence="4">The sequence shown here is derived from an EMBL/GenBank/DDBJ whole genome shotgun (WGS) entry which is preliminary data.</text>
</comment>
<dbReference type="SMART" id="SM00802">
    <property type="entry name" value="UME"/>
    <property type="match status" value="1"/>
</dbReference>
<dbReference type="InterPro" id="IPR016024">
    <property type="entry name" value="ARM-type_fold"/>
</dbReference>
<proteinExistence type="predicted"/>
<dbReference type="EMBL" id="JYDP01000009">
    <property type="protein sequence ID" value="KRZ16850.1"/>
    <property type="molecule type" value="Genomic_DNA"/>
</dbReference>
<keyword evidence="2 4" id="KW-0808">Transferase</keyword>
<keyword evidence="2 4" id="KW-0418">Kinase</keyword>
<evidence type="ECO:0000259" key="3">
    <source>
        <dbReference type="SMART" id="SM00802"/>
    </source>
</evidence>
<organism evidence="4 5">
    <name type="scientific">Trichinella zimbabwensis</name>
    <dbReference type="NCBI Taxonomy" id="268475"/>
    <lineage>
        <taxon>Eukaryota</taxon>
        <taxon>Metazoa</taxon>
        <taxon>Ecdysozoa</taxon>
        <taxon>Nematoda</taxon>
        <taxon>Enoplea</taxon>
        <taxon>Dorylaimia</taxon>
        <taxon>Trichinellida</taxon>
        <taxon>Trichinellidae</taxon>
        <taxon>Trichinella</taxon>
    </lineage>
</organism>
<dbReference type="InterPro" id="IPR012993">
    <property type="entry name" value="UME"/>
</dbReference>
<evidence type="ECO:0000256" key="1">
    <source>
        <dbReference type="ARBA" id="ARBA00012513"/>
    </source>
</evidence>
<dbReference type="OrthoDB" id="381190at2759"/>
<dbReference type="EC" id="2.7.11.1" evidence="1"/>
<gene>
    <name evidence="4" type="primary">ATR</name>
    <name evidence="4" type="ORF">T11_17078</name>
</gene>
<accession>A0A0V1I3J9</accession>
<dbReference type="GO" id="GO:0004674">
    <property type="term" value="F:protein serine/threonine kinase activity"/>
    <property type="evidence" value="ECO:0007669"/>
    <property type="project" value="UniProtKB-EC"/>
</dbReference>
<dbReference type="Pfam" id="PF25030">
    <property type="entry name" value="M-HEAT_ATR"/>
    <property type="match status" value="1"/>
</dbReference>
<feature type="domain" description="UME" evidence="3">
    <location>
        <begin position="1077"/>
        <end position="1183"/>
    </location>
</feature>
<evidence type="ECO:0000313" key="4">
    <source>
        <dbReference type="EMBL" id="KRZ16850.1"/>
    </source>
</evidence>
<keyword evidence="5" id="KW-1185">Reference proteome</keyword>
<dbReference type="Pfam" id="PF08064">
    <property type="entry name" value="UME"/>
    <property type="match status" value="1"/>
</dbReference>
<dbReference type="SUPFAM" id="SSF48371">
    <property type="entry name" value="ARM repeat"/>
    <property type="match status" value="1"/>
</dbReference>
<dbReference type="InterPro" id="IPR056802">
    <property type="entry name" value="ATR-like_M-HEAT"/>
</dbReference>
<evidence type="ECO:0000313" key="5">
    <source>
        <dbReference type="Proteomes" id="UP000055024"/>
    </source>
</evidence>
<name>A0A0V1I3J9_9BILA</name>
<reference evidence="4 5" key="1">
    <citation type="submission" date="2015-01" db="EMBL/GenBank/DDBJ databases">
        <title>Evolution of Trichinella species and genotypes.</title>
        <authorList>
            <person name="Korhonen P.K."/>
            <person name="Edoardo P."/>
            <person name="Giuseppe L.R."/>
            <person name="Gasser R.B."/>
        </authorList>
    </citation>
    <scope>NUCLEOTIDE SEQUENCE [LARGE SCALE GENOMIC DNA]</scope>
    <source>
        <strain evidence="4">ISS1029</strain>
    </source>
</reference>
<sequence>MDEKMEQDGKDDIEVFGEHLNRLLSIYNVEGQKVNRSHTYHLCYLLHFELLPSRVLKDIQNTGDGSYYKTEMRFFTKLIRERPAVLTNYSKDAEIATTFYSWTLMKTLGVFSVDGSIALKEEIMEMARIIFNALGQRYSVSVMERLIVEFCKIQYIRSQALNKAETKMIYTFQLGLRSMEVESVGEQYPTFHMTDLEFEIADNDQCEIFQCFFCDFITQRESILINVQSDWLECFLITILDQFEDGDFELKERSLTCLLNIICNEKTVFPPHLGPFFIDHCFAFIEWLAEYWPNSFVNAEHVCTLLVEVLKFCTAFANGHQRPVGCSILFQKITSKMLTQFCERLKRIIVNANFASFDAKLRILLLEMFTYCLSNLRLFPPVDEETASRLGSCFEAALDSLISRTLIAEPLEMLLSHLFYFCDFVWKSESTSCFIFEYYRKMLNEITKGFAEPATVIEALSACNFLLRVLFHVEEEQMSSKFRQALDKFKCEICDQLFSMQDGFAVVVPNLSGLNPDIAASMFQLLIDTITLILLTFVNKMKVHHVTFATALLSLPWIDTENLLDSKCEDVEQFSSMKLIISRLDLCAIVQKCLHSLSIMPSMFCPLWRGYIFKSCIMSGKSEYFLYSLKRLPTLLHHFSLDHRQQYFTELQNLACSNHFCGDDQTKVIGTFSECICIMANACDMNYDDEEQKAKCRCCSGEFLKIDHDNFAKCPPTFCPTTFMFDRISEAKLASEYLSLLDLVRVVLVHCNLTENEIFEIYQKTCFLMDFEDLSVRKKYSICIGLMTALIDNDEFVELIKSALSRVQTGEFEHSSQSLLYYLGETAKYAREALYEHAIVRFTIFTLAQVGGDSLLALAAETLKDVGRIRGTTPKRLHVRFGCPIGRHLVRLCCDVLRESHGERASDEVGSILRNAAVLFDYGARQVAQFVQSSVRHLVPWLMIERSNEASRAHVAVAKLLGTNRHCLLACNFRHVVLTITLNELPNDQVERVFEFIEREGSVEPTGRKRGSSSAGRVGGQRWTVATYLSWDLYSCVNELLLHLSLNVQRVLRMLLTIVHNFGRPPDVSASAAEAEVIGFIKPRILGVLIKFEEKFRSGDPVRDKIVALNSLDCLILMCGGQILDQAKLKVLSTLRSALAVQDAQFRKLCSRAWYTFFTHLRDDALKDILLSAVLAMLPLFEFQEQELQEQQQQQQKSTDYNDSILNFLFEQRAALVGDELDALAFLLLEGEQQCRAPAALLRRLRRPDACADWPLETALARCSSLLLGSESADIRRRCLLSLSGVLRRRDVELARRLANADVVDATVARLHAALICCVRAGDESVRLLAAAALGQLGALDPGRLPALERRHDADEPRPLLYADFSADYNSRFGATVLVELAKYMTAATDGFLYDACSCTIQEVLNFFNCAQDKDTTQTSAGLLWAILPPHVQTLISPLLTTSYRFRARKHATIDQRPIFGTAFGCNMKIWLQSWISVLVKTIKNETAGRFYKTVAVMTEYEVGFAHFLLPHVLFQKVIENDFNEVLNEVLKVLHSFSENSNLEKSFCIAACQVVFSSTDFLRKWANRARAWPEKDTERSYVMNFLNSIPKNLLAECAMLCNAYTRSLMYYEMHLDSSGTDANIEEHMPFLQKLYAYLEDVDAVKGSLTFRIAHGKPTLHEYILTYESIGNYHDALPYHEAVTDAYPDDLSNHIAFVQCMLKLNQVTVSLRYIDGLRSENKQWSERLHLCRAETLRRLQSWDLLKQEMDEVEMLIFILLISND</sequence>
<protein>
    <recommendedName>
        <fullName evidence="1">non-specific serine/threonine protein kinase</fullName>
        <ecNumber evidence="1">2.7.11.1</ecNumber>
    </recommendedName>
</protein>
<dbReference type="Proteomes" id="UP000055024">
    <property type="component" value="Unassembled WGS sequence"/>
</dbReference>